<accession>A0AAV2AEX0</accession>
<feature type="non-terminal residue" evidence="1">
    <location>
        <position position="1"/>
    </location>
</feature>
<name>A0AAV2AEX0_9ARAC</name>
<protein>
    <submittedName>
        <fullName evidence="1">Uncharacterized protein</fullName>
    </submittedName>
</protein>
<evidence type="ECO:0000313" key="1">
    <source>
        <dbReference type="EMBL" id="CAL1282579.1"/>
    </source>
</evidence>
<reference evidence="1 2" key="1">
    <citation type="submission" date="2024-04" db="EMBL/GenBank/DDBJ databases">
        <authorList>
            <person name="Rising A."/>
            <person name="Reimegard J."/>
            <person name="Sonavane S."/>
            <person name="Akerstrom W."/>
            <person name="Nylinder S."/>
            <person name="Hedman E."/>
            <person name="Kallberg Y."/>
        </authorList>
    </citation>
    <scope>NUCLEOTIDE SEQUENCE [LARGE SCALE GENOMIC DNA]</scope>
</reference>
<dbReference type="Proteomes" id="UP001497382">
    <property type="component" value="Unassembled WGS sequence"/>
</dbReference>
<dbReference type="EMBL" id="CAXIEN010000156">
    <property type="protein sequence ID" value="CAL1282579.1"/>
    <property type="molecule type" value="Genomic_DNA"/>
</dbReference>
<proteinExistence type="predicted"/>
<dbReference type="AlphaFoldDB" id="A0AAV2AEX0"/>
<gene>
    <name evidence="1" type="ORF">LARSCL_LOCUS12143</name>
</gene>
<keyword evidence="2" id="KW-1185">Reference proteome</keyword>
<evidence type="ECO:0000313" key="2">
    <source>
        <dbReference type="Proteomes" id="UP001497382"/>
    </source>
</evidence>
<sequence length="78" mass="8621">NLDLNTKVDEEKPKSGEFPKLIGITEENTKPVLNPRYLKGIPKSSGYYLKRMDSDKTSIVTVAGNDALEGTPQTARIK</sequence>
<comment type="caution">
    <text evidence="1">The sequence shown here is derived from an EMBL/GenBank/DDBJ whole genome shotgun (WGS) entry which is preliminary data.</text>
</comment>
<organism evidence="1 2">
    <name type="scientific">Larinioides sclopetarius</name>
    <dbReference type="NCBI Taxonomy" id="280406"/>
    <lineage>
        <taxon>Eukaryota</taxon>
        <taxon>Metazoa</taxon>
        <taxon>Ecdysozoa</taxon>
        <taxon>Arthropoda</taxon>
        <taxon>Chelicerata</taxon>
        <taxon>Arachnida</taxon>
        <taxon>Araneae</taxon>
        <taxon>Araneomorphae</taxon>
        <taxon>Entelegynae</taxon>
        <taxon>Araneoidea</taxon>
        <taxon>Araneidae</taxon>
        <taxon>Larinioides</taxon>
    </lineage>
</organism>